<evidence type="ECO:0000256" key="1">
    <source>
        <dbReference type="SAM" id="Phobius"/>
    </source>
</evidence>
<gene>
    <name evidence="2" type="ORF">SteCoe_15378</name>
</gene>
<comment type="caution">
    <text evidence="2">The sequence shown here is derived from an EMBL/GenBank/DDBJ whole genome shotgun (WGS) entry which is preliminary data.</text>
</comment>
<dbReference type="AlphaFoldDB" id="A0A1R2C3U3"/>
<protein>
    <submittedName>
        <fullName evidence="2">Uncharacterized protein</fullName>
    </submittedName>
</protein>
<keyword evidence="1" id="KW-0472">Membrane</keyword>
<accession>A0A1R2C3U3</accession>
<keyword evidence="1" id="KW-0812">Transmembrane</keyword>
<evidence type="ECO:0000313" key="2">
    <source>
        <dbReference type="EMBL" id="OMJ83651.1"/>
    </source>
</evidence>
<evidence type="ECO:0000313" key="3">
    <source>
        <dbReference type="Proteomes" id="UP000187209"/>
    </source>
</evidence>
<dbReference type="Proteomes" id="UP000187209">
    <property type="component" value="Unassembled WGS sequence"/>
</dbReference>
<reference evidence="2 3" key="1">
    <citation type="submission" date="2016-11" db="EMBL/GenBank/DDBJ databases">
        <title>The macronuclear genome of Stentor coeruleus: a giant cell with tiny introns.</title>
        <authorList>
            <person name="Slabodnick M."/>
            <person name="Ruby J.G."/>
            <person name="Reiff S.B."/>
            <person name="Swart E.C."/>
            <person name="Gosai S."/>
            <person name="Prabakaran S."/>
            <person name="Witkowska E."/>
            <person name="Larue G.E."/>
            <person name="Fisher S."/>
            <person name="Freeman R.M."/>
            <person name="Gunawardena J."/>
            <person name="Chu W."/>
            <person name="Stover N.A."/>
            <person name="Gregory B.D."/>
            <person name="Nowacki M."/>
            <person name="Derisi J."/>
            <person name="Roy S.W."/>
            <person name="Marshall W.F."/>
            <person name="Sood P."/>
        </authorList>
    </citation>
    <scope>NUCLEOTIDE SEQUENCE [LARGE SCALE GENOMIC DNA]</scope>
    <source>
        <strain evidence="2">WM001</strain>
    </source>
</reference>
<proteinExistence type="predicted"/>
<keyword evidence="3" id="KW-1185">Reference proteome</keyword>
<dbReference type="EMBL" id="MPUH01000296">
    <property type="protein sequence ID" value="OMJ83651.1"/>
    <property type="molecule type" value="Genomic_DNA"/>
</dbReference>
<sequence>MFYQTLVFVFLAIVTMFIINRFKLKQKTENLQVKSSNSDVVGTKSDLDSNFESKSCPIVPENNTTQVIESTITIENTSNIPSGPLNETISETKKIESKPIIVTQTPKTSTGPSYVIKKISRKGPEYPKENPQVDLDSFLLQETEKYLEELAMKKKNSNSGNSFKQPLKMINENSTKKQAFGYNVNKILSSEVEKITTKKALNPLAASFSPFE</sequence>
<keyword evidence="1" id="KW-1133">Transmembrane helix</keyword>
<name>A0A1R2C3U3_9CILI</name>
<organism evidence="2 3">
    <name type="scientific">Stentor coeruleus</name>
    <dbReference type="NCBI Taxonomy" id="5963"/>
    <lineage>
        <taxon>Eukaryota</taxon>
        <taxon>Sar</taxon>
        <taxon>Alveolata</taxon>
        <taxon>Ciliophora</taxon>
        <taxon>Postciliodesmatophora</taxon>
        <taxon>Heterotrichea</taxon>
        <taxon>Heterotrichida</taxon>
        <taxon>Stentoridae</taxon>
        <taxon>Stentor</taxon>
    </lineage>
</organism>
<feature type="transmembrane region" description="Helical" evidence="1">
    <location>
        <begin position="6"/>
        <end position="24"/>
    </location>
</feature>